<evidence type="ECO:0000313" key="2">
    <source>
        <dbReference type="Proteomes" id="UP001162992"/>
    </source>
</evidence>
<accession>A0ACC2C341</accession>
<proteinExistence type="predicted"/>
<reference evidence="2" key="1">
    <citation type="journal article" date="2024" name="Proc. Natl. Acad. Sci. U.S.A.">
        <title>Extraordinary preservation of gene collinearity over three hundred million years revealed in homosporous lycophytes.</title>
        <authorList>
            <person name="Li C."/>
            <person name="Wickell D."/>
            <person name="Kuo L.Y."/>
            <person name="Chen X."/>
            <person name="Nie B."/>
            <person name="Liao X."/>
            <person name="Peng D."/>
            <person name="Ji J."/>
            <person name="Jenkins J."/>
            <person name="Williams M."/>
            <person name="Shu S."/>
            <person name="Plott C."/>
            <person name="Barry K."/>
            <person name="Rajasekar S."/>
            <person name="Grimwood J."/>
            <person name="Han X."/>
            <person name="Sun S."/>
            <person name="Hou Z."/>
            <person name="He W."/>
            <person name="Dai G."/>
            <person name="Sun C."/>
            <person name="Schmutz J."/>
            <person name="Leebens-Mack J.H."/>
            <person name="Li F.W."/>
            <person name="Wang L."/>
        </authorList>
    </citation>
    <scope>NUCLEOTIDE SEQUENCE [LARGE SCALE GENOMIC DNA]</scope>
    <source>
        <strain evidence="2">cv. PW_Plant_1</strain>
    </source>
</reference>
<protein>
    <submittedName>
        <fullName evidence="1">Uncharacterized protein</fullName>
    </submittedName>
</protein>
<evidence type="ECO:0000313" key="1">
    <source>
        <dbReference type="EMBL" id="KAJ7536434.1"/>
    </source>
</evidence>
<name>A0ACC2C341_DIPCM</name>
<dbReference type="Proteomes" id="UP001162992">
    <property type="component" value="Chromosome 12"/>
</dbReference>
<keyword evidence="2" id="KW-1185">Reference proteome</keyword>
<organism evidence="1 2">
    <name type="scientific">Diphasiastrum complanatum</name>
    <name type="common">Issler's clubmoss</name>
    <name type="synonym">Lycopodium complanatum</name>
    <dbReference type="NCBI Taxonomy" id="34168"/>
    <lineage>
        <taxon>Eukaryota</taxon>
        <taxon>Viridiplantae</taxon>
        <taxon>Streptophyta</taxon>
        <taxon>Embryophyta</taxon>
        <taxon>Tracheophyta</taxon>
        <taxon>Lycopodiopsida</taxon>
        <taxon>Lycopodiales</taxon>
        <taxon>Lycopodiaceae</taxon>
        <taxon>Lycopodioideae</taxon>
        <taxon>Diphasiastrum</taxon>
    </lineage>
</organism>
<sequence length="409" mass="44654">MARVRCRTRGSSKPTNPFSARGLEKLSQLTSELTATREQIASRIGASLADVRLTTAASSNNLVAIFPSSVVHKHVAAQSSPPSLLVPLDSSTPLDHSQQNSKSQELPSSADPLPKVRTIPKFLTLFFVFVSYIKGWLKKLIGGKQESVHRHVESLAFDPDLASNHSLSLFPSERDRLSLHEEDILHSVASSMLPGRHSNSRGTRSICKNMGNQQTQIVNFHNTAALTGSSMKFSVPILTPLRRILVSLPQESKSANSNLILSSLKALEAIGHGTVEKKTKSFSMAANPKGSLTISGREHPKPMIGMRARSSTFSRQARFHARQDRSYGVMVMLVIILGGLIFGVVPGILITTIAWFILPILRGIVRNRDLGITGAVATKRKQSSTSSKVRNMNQVVGVQKKRCMLKSIE</sequence>
<dbReference type="EMBL" id="CM055103">
    <property type="protein sequence ID" value="KAJ7536434.1"/>
    <property type="molecule type" value="Genomic_DNA"/>
</dbReference>
<comment type="caution">
    <text evidence="1">The sequence shown here is derived from an EMBL/GenBank/DDBJ whole genome shotgun (WGS) entry which is preliminary data.</text>
</comment>
<gene>
    <name evidence="1" type="ORF">O6H91_12G069500</name>
</gene>